<feature type="transmembrane region" description="Helical" evidence="1">
    <location>
        <begin position="76"/>
        <end position="99"/>
    </location>
</feature>
<evidence type="ECO:0000256" key="1">
    <source>
        <dbReference type="SAM" id="Phobius"/>
    </source>
</evidence>
<accession>A0A9W5YCR1</accession>
<name>A0A9W5YCR1_9FIRM</name>
<keyword evidence="1" id="KW-0472">Membrane</keyword>
<feature type="transmembrane region" description="Helical" evidence="1">
    <location>
        <begin position="46"/>
        <end position="70"/>
    </location>
</feature>
<dbReference type="RefSeq" id="WP_281817070.1">
    <property type="nucleotide sequence ID" value="NZ_BRLB01000011.1"/>
</dbReference>
<sequence>MRYGKLKRKYKKMSTMKVGKNEEIIEGVDYNSEHTFKINKKYYKKLFTDIILLMIMLMAFMFVGLIGLISSKDRNVIVICIVMSTFSLAIIIMLCIGTYKQYTKIYPNIILQYRKGEIYYCDGKKAYEFNVKKIRYLRFHTPYSKSNRWVIKLSVQYIDNDISIDLLKMEEPELLYRLLTNFNKEIKIN</sequence>
<dbReference type="Proteomes" id="UP001144256">
    <property type="component" value="Unassembled WGS sequence"/>
</dbReference>
<evidence type="ECO:0000313" key="3">
    <source>
        <dbReference type="Proteomes" id="UP001144256"/>
    </source>
</evidence>
<gene>
    <name evidence="2" type="ORF">SH1V18_31540</name>
</gene>
<proteinExistence type="predicted"/>
<organism evidence="2 3">
    <name type="scientific">Vallitalea longa</name>
    <dbReference type="NCBI Taxonomy" id="2936439"/>
    <lineage>
        <taxon>Bacteria</taxon>
        <taxon>Bacillati</taxon>
        <taxon>Bacillota</taxon>
        <taxon>Clostridia</taxon>
        <taxon>Lachnospirales</taxon>
        <taxon>Vallitaleaceae</taxon>
        <taxon>Vallitalea</taxon>
    </lineage>
</organism>
<comment type="caution">
    <text evidence="2">The sequence shown here is derived from an EMBL/GenBank/DDBJ whole genome shotgun (WGS) entry which is preliminary data.</text>
</comment>
<keyword evidence="3" id="KW-1185">Reference proteome</keyword>
<reference evidence="2" key="1">
    <citation type="submission" date="2022-06" db="EMBL/GenBank/DDBJ databases">
        <title>Vallitalea longa sp. nov., an anaerobic bacterium isolated from marine sediment.</title>
        <authorList>
            <person name="Hirano S."/>
            <person name="Terahara T."/>
            <person name="Mori K."/>
            <person name="Hamada M."/>
            <person name="Matsumoto R."/>
            <person name="Kobayashi T."/>
        </authorList>
    </citation>
    <scope>NUCLEOTIDE SEQUENCE</scope>
    <source>
        <strain evidence="2">SH18-1</strain>
    </source>
</reference>
<dbReference type="EMBL" id="BRLB01000011">
    <property type="protein sequence ID" value="GKX30674.1"/>
    <property type="molecule type" value="Genomic_DNA"/>
</dbReference>
<protein>
    <submittedName>
        <fullName evidence="2">Uncharacterized protein</fullName>
    </submittedName>
</protein>
<dbReference type="AlphaFoldDB" id="A0A9W5YCR1"/>
<keyword evidence="1" id="KW-0812">Transmembrane</keyword>
<evidence type="ECO:0000313" key="2">
    <source>
        <dbReference type="EMBL" id="GKX30674.1"/>
    </source>
</evidence>
<keyword evidence="1" id="KW-1133">Transmembrane helix</keyword>